<evidence type="ECO:0000256" key="4">
    <source>
        <dbReference type="ARBA" id="ARBA00022741"/>
    </source>
</evidence>
<dbReference type="Gene3D" id="3.30.450.40">
    <property type="match status" value="2"/>
</dbReference>
<evidence type="ECO:0000256" key="2">
    <source>
        <dbReference type="ARBA" id="ARBA00012438"/>
    </source>
</evidence>
<dbReference type="InterPro" id="IPR029016">
    <property type="entry name" value="GAF-like_dom_sf"/>
</dbReference>
<sequence length="563" mass="61477">MDQRDMTMQELATLRTIAETLNESTELGPMLEVVLEKLLELTGLKAAWLFLVEEGGGYEFAAGSNLPPGLCRNGGEPMRCGNCWCLNRYREGRLNNAVNIMNCKRIEQAKASDWGDTQGITHHATVPLRSGCKRLGVLNVAAPGKLHFDEAELALLQAVALQIGSAIERTRLYAAEQRRASLFAKLGEYGAALGVAAARGGDRAALWEQAMALVGRHFDWPCAALLMPSGGDMAVRAIYADGRTFLPQAHAALDVIDWYGTEGGVLPPVAGNETARRLALWLERQGLLPHVAHAATAPVASSGMENGGVLLVGYDKPGELYRVDAEVIEALAELIGVTFERARLEESRRELARMEERNRLARDLHDSVSQTLFSLAMMSKGAASLLGSEAKEPLQAALEDMQSLSQSALKEMRELIMQLRPAGLEEGLATGLKQYGERLKLRVTTRVSGVMELPRAVEEALWRIGQEALNNISKHSGTPEADVVLVLRRNEVSLTVADRGPGITQERLLELKRHSLGLSTMRERAEALGGRFALRTFAGGTAVEAVIPLNRLEITKARRERER</sequence>
<dbReference type="EMBL" id="JBHUMY010000007">
    <property type="protein sequence ID" value="MFD2660313.1"/>
    <property type="molecule type" value="Genomic_DNA"/>
</dbReference>
<name>A0ABW5QV11_9BACL</name>
<organism evidence="10 11">
    <name type="scientific">Paenibacillus thailandensis</name>
    <dbReference type="NCBI Taxonomy" id="393250"/>
    <lineage>
        <taxon>Bacteria</taxon>
        <taxon>Bacillati</taxon>
        <taxon>Bacillota</taxon>
        <taxon>Bacilli</taxon>
        <taxon>Bacillales</taxon>
        <taxon>Paenibacillaceae</taxon>
        <taxon>Paenibacillus</taxon>
    </lineage>
</organism>
<dbReference type="InterPro" id="IPR011712">
    <property type="entry name" value="Sig_transdc_His_kin_sub3_dim/P"/>
</dbReference>
<accession>A0ABW5QV11</accession>
<comment type="catalytic activity">
    <reaction evidence="1">
        <text>ATP + protein L-histidine = ADP + protein N-phospho-L-histidine.</text>
        <dbReference type="EC" id="2.7.13.3"/>
    </reaction>
</comment>
<keyword evidence="3" id="KW-0808">Transferase</keyword>
<dbReference type="Pfam" id="PF07730">
    <property type="entry name" value="HisKA_3"/>
    <property type="match status" value="1"/>
</dbReference>
<evidence type="ECO:0000256" key="1">
    <source>
        <dbReference type="ARBA" id="ARBA00000085"/>
    </source>
</evidence>
<dbReference type="InterPro" id="IPR005467">
    <property type="entry name" value="His_kinase_dom"/>
</dbReference>
<dbReference type="RefSeq" id="WP_379271434.1">
    <property type="nucleotide sequence ID" value="NZ_JBHUGT010000046.1"/>
</dbReference>
<evidence type="ECO:0000256" key="3">
    <source>
        <dbReference type="ARBA" id="ARBA00022679"/>
    </source>
</evidence>
<keyword evidence="8" id="KW-0175">Coiled coil</keyword>
<dbReference type="PANTHER" id="PTHR24421">
    <property type="entry name" value="NITRATE/NITRITE SENSOR PROTEIN NARX-RELATED"/>
    <property type="match status" value="1"/>
</dbReference>
<protein>
    <recommendedName>
        <fullName evidence="2">histidine kinase</fullName>
        <ecNumber evidence="2">2.7.13.3</ecNumber>
    </recommendedName>
</protein>
<dbReference type="SMART" id="SM00387">
    <property type="entry name" value="HATPase_c"/>
    <property type="match status" value="1"/>
</dbReference>
<dbReference type="Gene3D" id="3.30.565.10">
    <property type="entry name" value="Histidine kinase-like ATPase, C-terminal domain"/>
    <property type="match status" value="1"/>
</dbReference>
<evidence type="ECO:0000256" key="5">
    <source>
        <dbReference type="ARBA" id="ARBA00022777"/>
    </source>
</evidence>
<proteinExistence type="predicted"/>
<reference evidence="11" key="1">
    <citation type="journal article" date="2019" name="Int. J. Syst. Evol. Microbiol.">
        <title>The Global Catalogue of Microorganisms (GCM) 10K type strain sequencing project: providing services to taxonomists for standard genome sequencing and annotation.</title>
        <authorList>
            <consortium name="The Broad Institute Genomics Platform"/>
            <consortium name="The Broad Institute Genome Sequencing Center for Infectious Disease"/>
            <person name="Wu L."/>
            <person name="Ma J."/>
        </authorList>
    </citation>
    <scope>NUCLEOTIDE SEQUENCE [LARGE SCALE GENOMIC DNA]</scope>
    <source>
        <strain evidence="11">TISTR 1827</strain>
    </source>
</reference>
<keyword evidence="4" id="KW-0547">Nucleotide-binding</keyword>
<feature type="coiled-coil region" evidence="8">
    <location>
        <begin position="337"/>
        <end position="364"/>
    </location>
</feature>
<gene>
    <name evidence="10" type="ORF">ACFSW5_08505</name>
</gene>
<dbReference type="Gene3D" id="1.20.5.1930">
    <property type="match status" value="1"/>
</dbReference>
<dbReference type="PANTHER" id="PTHR24421:SF40">
    <property type="entry name" value="SENSOR HISTIDINE KINASE YHCY"/>
    <property type="match status" value="1"/>
</dbReference>
<evidence type="ECO:0000313" key="11">
    <source>
        <dbReference type="Proteomes" id="UP001597493"/>
    </source>
</evidence>
<keyword evidence="7" id="KW-0902">Two-component regulatory system</keyword>
<dbReference type="SUPFAM" id="SSF55781">
    <property type="entry name" value="GAF domain-like"/>
    <property type="match status" value="2"/>
</dbReference>
<evidence type="ECO:0000259" key="9">
    <source>
        <dbReference type="PROSITE" id="PS50109"/>
    </source>
</evidence>
<keyword evidence="5 10" id="KW-0418">Kinase</keyword>
<evidence type="ECO:0000313" key="10">
    <source>
        <dbReference type="EMBL" id="MFD2660313.1"/>
    </source>
</evidence>
<dbReference type="SMART" id="SM00065">
    <property type="entry name" value="GAF"/>
    <property type="match status" value="2"/>
</dbReference>
<comment type="caution">
    <text evidence="10">The sequence shown here is derived from an EMBL/GenBank/DDBJ whole genome shotgun (WGS) entry which is preliminary data.</text>
</comment>
<feature type="domain" description="Histidine kinase" evidence="9">
    <location>
        <begin position="359"/>
        <end position="551"/>
    </location>
</feature>
<dbReference type="InterPro" id="IPR050482">
    <property type="entry name" value="Sensor_HK_TwoCompSys"/>
</dbReference>
<dbReference type="InterPro" id="IPR003594">
    <property type="entry name" value="HATPase_dom"/>
</dbReference>
<dbReference type="SUPFAM" id="SSF55874">
    <property type="entry name" value="ATPase domain of HSP90 chaperone/DNA topoisomerase II/histidine kinase"/>
    <property type="match status" value="1"/>
</dbReference>
<keyword evidence="11" id="KW-1185">Reference proteome</keyword>
<keyword evidence="6" id="KW-0067">ATP-binding</keyword>
<dbReference type="PROSITE" id="PS50109">
    <property type="entry name" value="HIS_KIN"/>
    <property type="match status" value="1"/>
</dbReference>
<evidence type="ECO:0000256" key="8">
    <source>
        <dbReference type="SAM" id="Coils"/>
    </source>
</evidence>
<dbReference type="Pfam" id="PF02518">
    <property type="entry name" value="HATPase_c"/>
    <property type="match status" value="1"/>
</dbReference>
<dbReference type="InterPro" id="IPR003018">
    <property type="entry name" value="GAF"/>
</dbReference>
<evidence type="ECO:0000256" key="7">
    <source>
        <dbReference type="ARBA" id="ARBA00023012"/>
    </source>
</evidence>
<evidence type="ECO:0000256" key="6">
    <source>
        <dbReference type="ARBA" id="ARBA00022840"/>
    </source>
</evidence>
<dbReference type="Proteomes" id="UP001597493">
    <property type="component" value="Unassembled WGS sequence"/>
</dbReference>
<dbReference type="Pfam" id="PF13185">
    <property type="entry name" value="GAF_2"/>
    <property type="match status" value="1"/>
</dbReference>
<dbReference type="EC" id="2.7.13.3" evidence="2"/>
<dbReference type="InterPro" id="IPR036890">
    <property type="entry name" value="HATPase_C_sf"/>
</dbReference>
<dbReference type="CDD" id="cd16917">
    <property type="entry name" value="HATPase_UhpB-NarQ-NarX-like"/>
    <property type="match status" value="1"/>
</dbReference>
<dbReference type="GO" id="GO:0016301">
    <property type="term" value="F:kinase activity"/>
    <property type="evidence" value="ECO:0007669"/>
    <property type="project" value="UniProtKB-KW"/>
</dbReference>